<accession>A0A2T6C3D6</accession>
<protein>
    <submittedName>
        <fullName evidence="2">Uncharacterized protein</fullName>
    </submittedName>
</protein>
<feature type="transmembrane region" description="Helical" evidence="1">
    <location>
        <begin position="35"/>
        <end position="56"/>
    </location>
</feature>
<organism evidence="2 3">
    <name type="scientific">Kordia periserrulae</name>
    <dbReference type="NCBI Taxonomy" id="701523"/>
    <lineage>
        <taxon>Bacteria</taxon>
        <taxon>Pseudomonadati</taxon>
        <taxon>Bacteroidota</taxon>
        <taxon>Flavobacteriia</taxon>
        <taxon>Flavobacteriales</taxon>
        <taxon>Flavobacteriaceae</taxon>
        <taxon>Kordia</taxon>
    </lineage>
</organism>
<dbReference type="Proteomes" id="UP000244090">
    <property type="component" value="Unassembled WGS sequence"/>
</dbReference>
<dbReference type="InterPro" id="IPR047674">
    <property type="entry name" value="CAL67264-like"/>
</dbReference>
<reference evidence="2 3" key="1">
    <citation type="submission" date="2018-04" db="EMBL/GenBank/DDBJ databases">
        <title>Genomic Encyclopedia of Archaeal and Bacterial Type Strains, Phase II (KMG-II): from individual species to whole genera.</title>
        <authorList>
            <person name="Goeker M."/>
        </authorList>
    </citation>
    <scope>NUCLEOTIDE SEQUENCE [LARGE SCALE GENOMIC DNA]</scope>
    <source>
        <strain evidence="2 3">DSM 25731</strain>
    </source>
</reference>
<keyword evidence="3" id="KW-1185">Reference proteome</keyword>
<evidence type="ECO:0000256" key="1">
    <source>
        <dbReference type="SAM" id="Phobius"/>
    </source>
</evidence>
<name>A0A2T6C3D6_9FLAO</name>
<comment type="caution">
    <text evidence="2">The sequence shown here is derived from an EMBL/GenBank/DDBJ whole genome shotgun (WGS) entry which is preliminary data.</text>
</comment>
<sequence length="60" mass="6387">MGMNKNTVLAWATFIMIIVGIGLIILGIIKYEDVAAIGFAAVGVGFFAIAWVFNALKGRV</sequence>
<feature type="transmembrane region" description="Helical" evidence="1">
    <location>
        <begin position="7"/>
        <end position="29"/>
    </location>
</feature>
<evidence type="ECO:0000313" key="2">
    <source>
        <dbReference type="EMBL" id="PTX62830.1"/>
    </source>
</evidence>
<evidence type="ECO:0000313" key="3">
    <source>
        <dbReference type="Proteomes" id="UP000244090"/>
    </source>
</evidence>
<dbReference type="RefSeq" id="WP_108113809.1">
    <property type="nucleotide sequence ID" value="NZ_QBKT01000002.1"/>
</dbReference>
<dbReference type="AlphaFoldDB" id="A0A2T6C3D6"/>
<proteinExistence type="predicted"/>
<gene>
    <name evidence="2" type="ORF">C8N46_102230</name>
</gene>
<keyword evidence="1" id="KW-1133">Transmembrane helix</keyword>
<dbReference type="EMBL" id="QBKT01000002">
    <property type="protein sequence ID" value="PTX62830.1"/>
    <property type="molecule type" value="Genomic_DNA"/>
</dbReference>
<keyword evidence="1" id="KW-0472">Membrane</keyword>
<keyword evidence="1" id="KW-0812">Transmembrane</keyword>
<dbReference type="NCBIfam" id="NF040514">
    <property type="entry name" value="CAL67264_fam"/>
    <property type="match status" value="1"/>
</dbReference>